<dbReference type="PANTHER" id="PTHR20905:SF1">
    <property type="entry name" value="AT07410P-RELATED"/>
    <property type="match status" value="1"/>
</dbReference>
<proteinExistence type="predicted"/>
<name>A0A9P0GFL2_9CUCU</name>
<dbReference type="SUPFAM" id="SSF55729">
    <property type="entry name" value="Acyl-CoA N-acyltransferases (Nat)"/>
    <property type="match status" value="1"/>
</dbReference>
<dbReference type="Proteomes" id="UP001153636">
    <property type="component" value="Chromosome 8"/>
</dbReference>
<dbReference type="GO" id="GO:0008080">
    <property type="term" value="F:N-acetyltransferase activity"/>
    <property type="evidence" value="ECO:0007669"/>
    <property type="project" value="TreeGrafter"/>
</dbReference>
<evidence type="ECO:0000313" key="2">
    <source>
        <dbReference type="Proteomes" id="UP001153636"/>
    </source>
</evidence>
<protein>
    <submittedName>
        <fullName evidence="1">Uncharacterized protein</fullName>
    </submittedName>
</protein>
<accession>A0A9P0GFL2</accession>
<gene>
    <name evidence="1" type="ORF">PSYICH_LOCUS14307</name>
</gene>
<keyword evidence="2" id="KW-1185">Reference proteome</keyword>
<dbReference type="OrthoDB" id="41532at2759"/>
<dbReference type="Gene3D" id="3.40.630.30">
    <property type="match status" value="1"/>
</dbReference>
<dbReference type="PANTHER" id="PTHR20905">
    <property type="entry name" value="N-ACETYLTRANSFERASE-RELATED"/>
    <property type="match status" value="1"/>
</dbReference>
<sequence length="254" mass="29717">MTSIFGQICFKLLSKSKPNNACNFSILRSKKNRYKFSQYIILKANKDDYRPILKIMHEHFYKNEPTCVTLGIRPNAIIDETALKNMAEGITLVARCKHDGSIVGAAINETSNPWDPDLKEKLASNIECQKMKHWLFFQAHVQRFPKLWCRYDVQKVFELANMFVKRGLKDNEIMLRLINESRNLARDYGYKVFRINATKNIICKMCEMAKMQLTAEIPYCSYVGKNLAPIFNLSHRNKSLKIYIDVNKKRCRKF</sequence>
<evidence type="ECO:0000313" key="1">
    <source>
        <dbReference type="EMBL" id="CAH1114080.1"/>
    </source>
</evidence>
<organism evidence="1 2">
    <name type="scientific">Psylliodes chrysocephalus</name>
    <dbReference type="NCBI Taxonomy" id="3402493"/>
    <lineage>
        <taxon>Eukaryota</taxon>
        <taxon>Metazoa</taxon>
        <taxon>Ecdysozoa</taxon>
        <taxon>Arthropoda</taxon>
        <taxon>Hexapoda</taxon>
        <taxon>Insecta</taxon>
        <taxon>Pterygota</taxon>
        <taxon>Neoptera</taxon>
        <taxon>Endopterygota</taxon>
        <taxon>Coleoptera</taxon>
        <taxon>Polyphaga</taxon>
        <taxon>Cucujiformia</taxon>
        <taxon>Chrysomeloidea</taxon>
        <taxon>Chrysomelidae</taxon>
        <taxon>Galerucinae</taxon>
        <taxon>Alticini</taxon>
        <taxon>Psylliodes</taxon>
    </lineage>
</organism>
<dbReference type="InterPro" id="IPR016181">
    <property type="entry name" value="Acyl_CoA_acyltransferase"/>
</dbReference>
<dbReference type="AlphaFoldDB" id="A0A9P0GFL2"/>
<dbReference type="EMBL" id="OV651820">
    <property type="protein sequence ID" value="CAH1114080.1"/>
    <property type="molecule type" value="Genomic_DNA"/>
</dbReference>
<reference evidence="1" key="1">
    <citation type="submission" date="2022-01" db="EMBL/GenBank/DDBJ databases">
        <authorList>
            <person name="King R."/>
        </authorList>
    </citation>
    <scope>NUCLEOTIDE SEQUENCE</scope>
</reference>